<evidence type="ECO:0000313" key="2">
    <source>
        <dbReference type="EMBL" id="KWU55035.1"/>
    </source>
</evidence>
<protein>
    <recommendedName>
        <fullName evidence="1">BIG2 domain-containing protein</fullName>
    </recommendedName>
</protein>
<name>A0A120EBX1_BACMY</name>
<dbReference type="AlphaFoldDB" id="A0A120EBX1"/>
<sequence>MNTSNQFNPPILFIPKEKECYEKRISVLVSIKIDPKNLSLCSSLSHQFTATGTYSDKSTRDITNLVEWYSSNLSSAIVSNKEETKGLITAINTGEAQIFARLDGIMSSDSCLTVTEPVVQMTNLQGSNDCTLDINRTVSTTETTSMNCPSRTFGFGKGVLLLDNDVASYDFAKQLWSLTQYTVVQISPSIIKGQYTTGKQLAADYWCVWIGIQGNITDLDVMAMMQPGGIIDEFVKLGGIFIVHDTDTNPIIVTSPEGFEFIGSKSESLTQFSKLVQIPLSFEYLRTYLYINSIKKEGDSMALETNCQTCTPPEGSTSILTVDIPGGLAINLLGIHIEACPICVTVFTDGSDTLTSQQQDIANNLIKVVQNLVPTIPGA</sequence>
<proteinExistence type="predicted"/>
<comment type="caution">
    <text evidence="2">The sequence shown here is derived from an EMBL/GenBank/DDBJ whole genome shotgun (WGS) entry which is preliminary data.</text>
</comment>
<evidence type="ECO:0000313" key="3">
    <source>
        <dbReference type="Proteomes" id="UP000065797"/>
    </source>
</evidence>
<dbReference type="InterPro" id="IPR003343">
    <property type="entry name" value="Big_2"/>
</dbReference>
<organism evidence="2 3">
    <name type="scientific">Bacillus mycoides</name>
    <dbReference type="NCBI Taxonomy" id="1405"/>
    <lineage>
        <taxon>Bacteria</taxon>
        <taxon>Bacillati</taxon>
        <taxon>Bacillota</taxon>
        <taxon>Bacilli</taxon>
        <taxon>Bacillales</taxon>
        <taxon>Bacillaceae</taxon>
        <taxon>Bacillus</taxon>
        <taxon>Bacillus cereus group</taxon>
    </lineage>
</organism>
<accession>A0A120EBX1</accession>
<feature type="domain" description="BIG2" evidence="1">
    <location>
        <begin position="27"/>
        <end position="112"/>
    </location>
</feature>
<dbReference type="Pfam" id="PF02368">
    <property type="entry name" value="Big_2"/>
    <property type="match status" value="1"/>
</dbReference>
<dbReference type="EMBL" id="LRPH01000093">
    <property type="protein sequence ID" value="KWU55035.1"/>
    <property type="molecule type" value="Genomic_DNA"/>
</dbReference>
<dbReference type="Gene3D" id="2.60.40.1080">
    <property type="match status" value="1"/>
</dbReference>
<dbReference type="SMART" id="SM00635">
    <property type="entry name" value="BID_2"/>
    <property type="match status" value="1"/>
</dbReference>
<dbReference type="RefSeq" id="WP_060751794.1">
    <property type="nucleotide sequence ID" value="NZ_JAUCFB010000001.1"/>
</dbReference>
<dbReference type="Proteomes" id="UP000065797">
    <property type="component" value="Unassembled WGS sequence"/>
</dbReference>
<gene>
    <name evidence="2" type="ORF">AWW70_25885</name>
</gene>
<evidence type="ECO:0000259" key="1">
    <source>
        <dbReference type="SMART" id="SM00635"/>
    </source>
</evidence>
<dbReference type="FunFam" id="2.60.40.1080:FF:000001">
    <property type="entry name" value="Bacterial Ig-like domain, group 2"/>
    <property type="match status" value="1"/>
</dbReference>
<reference evidence="2 3" key="1">
    <citation type="submission" date="2016-01" db="EMBL/GenBank/DDBJ databases">
        <authorList>
            <person name="McClelland M."/>
            <person name="Jain A."/>
            <person name="Saraogi P."/>
            <person name="Mendelson R."/>
            <person name="Westerman R."/>
            <person name="SanMiguel P."/>
            <person name="Csonka L."/>
        </authorList>
    </citation>
    <scope>NUCLEOTIDE SEQUENCE [LARGE SCALE GENOMIC DNA]</scope>
    <source>
        <strain evidence="2 3">PE8-15</strain>
    </source>
</reference>